<feature type="transmembrane region" description="Helical" evidence="5">
    <location>
        <begin position="375"/>
        <end position="391"/>
    </location>
</feature>
<feature type="transmembrane region" description="Helical" evidence="5">
    <location>
        <begin position="172"/>
        <end position="189"/>
    </location>
</feature>
<proteinExistence type="predicted"/>
<dbReference type="PANTHER" id="PTHR37422">
    <property type="entry name" value="TEICHURONIC ACID BIOSYNTHESIS PROTEIN TUAE"/>
    <property type="match status" value="1"/>
</dbReference>
<dbReference type="AlphaFoldDB" id="A0A511QLM3"/>
<evidence type="ECO:0000256" key="5">
    <source>
        <dbReference type="SAM" id="Phobius"/>
    </source>
</evidence>
<sequence>MTNFLPRLTSLFAFLVPSFFLVAHNSYSWFAIPLMVIGLLVFPHTRNVQLQKTDHVLFVSFALYFFCTALSLVIMGGELKNLDAPSRALLIIPTLILLIKYPPAKNTLLMGIIIGGIFTGFHAYYHYFIIGVRAFSINGFMVIQSGNFAMSLGLFSLVIALESVKTKKRPSIIILASLACLLGISASFLSSARGGWVISPFIAIGVFFLYRKIISTKIKIIVVIIATIAVTTGYPSLSKRTSVAYNQVDNYLTQDKSNNSVGYRFEMWKAGIHAYISNPIFGTGYEDRIKSKHKAIEAGVADKSILKFNRLHNTYIEEASIKGSIGLAVIFCFFGCPLFLFAKNYMTTKSAYALLGGVHVLSTMGYALTQNFINHQSGILYFIIFTALFYAKLPRGNQSEHIDL</sequence>
<dbReference type="InterPro" id="IPR007016">
    <property type="entry name" value="O-antigen_ligase-rel_domated"/>
</dbReference>
<feature type="domain" description="O-antigen ligase-related" evidence="6">
    <location>
        <begin position="178"/>
        <end position="330"/>
    </location>
</feature>
<feature type="transmembrane region" description="Helical" evidence="5">
    <location>
        <begin position="108"/>
        <end position="127"/>
    </location>
</feature>
<feature type="transmembrane region" description="Helical" evidence="5">
    <location>
        <begin position="84"/>
        <end position="101"/>
    </location>
</feature>
<evidence type="ECO:0000256" key="2">
    <source>
        <dbReference type="ARBA" id="ARBA00022692"/>
    </source>
</evidence>
<keyword evidence="2 5" id="KW-0812">Transmembrane</keyword>
<gene>
    <name evidence="7" type="ORF">VSU01S_04160</name>
</gene>
<evidence type="ECO:0000256" key="1">
    <source>
        <dbReference type="ARBA" id="ARBA00004141"/>
    </source>
</evidence>
<evidence type="ECO:0000259" key="6">
    <source>
        <dbReference type="Pfam" id="PF04932"/>
    </source>
</evidence>
<reference evidence="7 8" key="1">
    <citation type="submission" date="2019-07" db="EMBL/GenBank/DDBJ databases">
        <title>Whole genome shotgun sequence of Vibrio superstes NBRC 103154.</title>
        <authorList>
            <person name="Hosoyama A."/>
            <person name="Uohara A."/>
            <person name="Ohji S."/>
            <person name="Ichikawa N."/>
        </authorList>
    </citation>
    <scope>NUCLEOTIDE SEQUENCE [LARGE SCALE GENOMIC DNA]</scope>
    <source>
        <strain evidence="7 8">NBRC 103154</strain>
    </source>
</reference>
<protein>
    <recommendedName>
        <fullName evidence="6">O-antigen ligase-related domain-containing protein</fullName>
    </recommendedName>
</protein>
<dbReference type="GO" id="GO:0016020">
    <property type="term" value="C:membrane"/>
    <property type="evidence" value="ECO:0007669"/>
    <property type="project" value="UniProtKB-SubCell"/>
</dbReference>
<dbReference type="Proteomes" id="UP000321113">
    <property type="component" value="Unassembled WGS sequence"/>
</dbReference>
<dbReference type="EMBL" id="BJXK01000002">
    <property type="protein sequence ID" value="GEM78171.1"/>
    <property type="molecule type" value="Genomic_DNA"/>
</dbReference>
<dbReference type="InterPro" id="IPR051533">
    <property type="entry name" value="WaaL-like"/>
</dbReference>
<comment type="subcellular location">
    <subcellularLocation>
        <location evidence="1">Membrane</location>
        <topology evidence="1">Multi-pass membrane protein</topology>
    </subcellularLocation>
</comment>
<evidence type="ECO:0000256" key="4">
    <source>
        <dbReference type="ARBA" id="ARBA00023136"/>
    </source>
</evidence>
<keyword evidence="8" id="KW-1185">Reference proteome</keyword>
<dbReference type="OrthoDB" id="8576060at2"/>
<dbReference type="Pfam" id="PF04932">
    <property type="entry name" value="Wzy_C"/>
    <property type="match status" value="1"/>
</dbReference>
<comment type="caution">
    <text evidence="7">The sequence shown here is derived from an EMBL/GenBank/DDBJ whole genome shotgun (WGS) entry which is preliminary data.</text>
</comment>
<feature type="transmembrane region" description="Helical" evidence="5">
    <location>
        <begin position="55"/>
        <end position="78"/>
    </location>
</feature>
<accession>A0A511QLM3</accession>
<feature type="transmembrane region" description="Helical" evidence="5">
    <location>
        <begin position="352"/>
        <end position="369"/>
    </location>
</feature>
<feature type="transmembrane region" description="Helical" evidence="5">
    <location>
        <begin position="139"/>
        <end position="160"/>
    </location>
</feature>
<feature type="transmembrane region" description="Helical" evidence="5">
    <location>
        <begin position="12"/>
        <end position="43"/>
    </location>
</feature>
<name>A0A511QLM3_9VIBR</name>
<feature type="transmembrane region" description="Helical" evidence="5">
    <location>
        <begin position="195"/>
        <end position="211"/>
    </location>
</feature>
<keyword evidence="4 5" id="KW-0472">Membrane</keyword>
<feature type="transmembrane region" description="Helical" evidence="5">
    <location>
        <begin position="218"/>
        <end position="237"/>
    </location>
</feature>
<evidence type="ECO:0000256" key="3">
    <source>
        <dbReference type="ARBA" id="ARBA00022989"/>
    </source>
</evidence>
<organism evidence="7 8">
    <name type="scientific">Vibrio superstes NBRC 103154</name>
    <dbReference type="NCBI Taxonomy" id="1219062"/>
    <lineage>
        <taxon>Bacteria</taxon>
        <taxon>Pseudomonadati</taxon>
        <taxon>Pseudomonadota</taxon>
        <taxon>Gammaproteobacteria</taxon>
        <taxon>Vibrionales</taxon>
        <taxon>Vibrionaceae</taxon>
        <taxon>Vibrio</taxon>
    </lineage>
</organism>
<evidence type="ECO:0000313" key="8">
    <source>
        <dbReference type="Proteomes" id="UP000321113"/>
    </source>
</evidence>
<feature type="transmembrane region" description="Helical" evidence="5">
    <location>
        <begin position="319"/>
        <end position="340"/>
    </location>
</feature>
<dbReference type="PANTHER" id="PTHR37422:SF17">
    <property type="entry name" value="O-ANTIGEN LIGASE"/>
    <property type="match status" value="1"/>
</dbReference>
<evidence type="ECO:0000313" key="7">
    <source>
        <dbReference type="EMBL" id="GEM78171.1"/>
    </source>
</evidence>
<dbReference type="RefSeq" id="WP_119009518.1">
    <property type="nucleotide sequence ID" value="NZ_BJXK01000002.1"/>
</dbReference>
<keyword evidence="3 5" id="KW-1133">Transmembrane helix</keyword>